<reference evidence="3" key="1">
    <citation type="submission" date="2019-10" db="EMBL/GenBank/DDBJ databases">
        <title>Streptomyces sp. nov., a novel actinobacterium isolated from alkaline environment.</title>
        <authorList>
            <person name="Golinska P."/>
        </authorList>
    </citation>
    <scope>NUCLEOTIDE SEQUENCE [LARGE SCALE GENOMIC DNA]</scope>
    <source>
        <strain evidence="3">DSM 42118</strain>
    </source>
</reference>
<proteinExistence type="predicted"/>
<name>A0A7W3Y1M2_9ACTN</name>
<protein>
    <submittedName>
        <fullName evidence="2">Uncharacterized protein</fullName>
    </submittedName>
</protein>
<organism evidence="2 3">
    <name type="scientific">Streptomyces alkaliphilus</name>
    <dbReference type="NCBI Taxonomy" id="1472722"/>
    <lineage>
        <taxon>Bacteria</taxon>
        <taxon>Bacillati</taxon>
        <taxon>Actinomycetota</taxon>
        <taxon>Actinomycetes</taxon>
        <taxon>Kitasatosporales</taxon>
        <taxon>Streptomycetaceae</taxon>
        <taxon>Streptomyces</taxon>
    </lineage>
</organism>
<dbReference type="AlphaFoldDB" id="A0A7W3Y1M2"/>
<comment type="caution">
    <text evidence="2">The sequence shown here is derived from an EMBL/GenBank/DDBJ whole genome shotgun (WGS) entry which is preliminary data.</text>
</comment>
<dbReference type="EMBL" id="VKHT01000323">
    <property type="protein sequence ID" value="MBB0244824.1"/>
    <property type="molecule type" value="Genomic_DNA"/>
</dbReference>
<feature type="region of interest" description="Disordered" evidence="1">
    <location>
        <begin position="1"/>
        <end position="26"/>
    </location>
</feature>
<dbReference type="Proteomes" id="UP000538929">
    <property type="component" value="Unassembled WGS sequence"/>
</dbReference>
<evidence type="ECO:0000256" key="1">
    <source>
        <dbReference type="SAM" id="MobiDB-lite"/>
    </source>
</evidence>
<evidence type="ECO:0000313" key="3">
    <source>
        <dbReference type="Proteomes" id="UP000538929"/>
    </source>
</evidence>
<evidence type="ECO:0000313" key="2">
    <source>
        <dbReference type="EMBL" id="MBB0244824.1"/>
    </source>
</evidence>
<sequence length="125" mass="13999">MTQPGERAESATSRPTRPRFRKPASLTFEPPMAAVDAEHFFGLESVTDPGELLERSTDLAVAFRDAAERAVEYQAVAAARLTDPRRFDRLTETQLAELAGWGEDYARRMVEFGRRLERGDPAGEE</sequence>
<keyword evidence="3" id="KW-1185">Reference proteome</keyword>
<gene>
    <name evidence="2" type="ORF">FNQ90_12075</name>
</gene>
<accession>A0A7W3Y1M2</accession>